<evidence type="ECO:0000313" key="1">
    <source>
        <dbReference type="EMBL" id="CAD1832791.1"/>
    </source>
</evidence>
<reference evidence="1" key="1">
    <citation type="submission" date="2020-07" db="EMBL/GenBank/DDBJ databases">
        <authorList>
            <person name="Lin J."/>
        </authorList>
    </citation>
    <scope>NUCLEOTIDE SEQUENCE</scope>
</reference>
<accession>A0A6V7PPP5</accession>
<proteinExistence type="predicted"/>
<dbReference type="AlphaFoldDB" id="A0A6V7PPP5"/>
<name>A0A6V7PPP5_ANACO</name>
<organism evidence="1">
    <name type="scientific">Ananas comosus var. bracteatus</name>
    <name type="common">red pineapple</name>
    <dbReference type="NCBI Taxonomy" id="296719"/>
    <lineage>
        <taxon>Eukaryota</taxon>
        <taxon>Viridiplantae</taxon>
        <taxon>Streptophyta</taxon>
        <taxon>Embryophyta</taxon>
        <taxon>Tracheophyta</taxon>
        <taxon>Spermatophyta</taxon>
        <taxon>Magnoliopsida</taxon>
        <taxon>Liliopsida</taxon>
        <taxon>Poales</taxon>
        <taxon>Bromeliaceae</taxon>
        <taxon>Bromelioideae</taxon>
        <taxon>Ananas</taxon>
    </lineage>
</organism>
<sequence>MVLGSFDNCFPDFLLSTLDLFSTPSFEFRIPNFEFPISNGLWTCSFSTKVGAPKLSILGDSEAQSFCRGLFIRSDFDIAVYRSLPKFSFGTNILYLWVCPFVQHFFNLQGTITTRFAAKNARKLYSFLGPN</sequence>
<dbReference type="EMBL" id="LR862150">
    <property type="protein sequence ID" value="CAD1832791.1"/>
    <property type="molecule type" value="Genomic_DNA"/>
</dbReference>
<protein>
    <submittedName>
        <fullName evidence="1">Uncharacterized protein</fullName>
    </submittedName>
</protein>
<gene>
    <name evidence="1" type="ORF">CB5_LOCUS16002</name>
</gene>